<accession>A0A1L5NVS4</accession>
<evidence type="ECO:0000313" key="2">
    <source>
        <dbReference type="EMBL" id="APO71981.1"/>
    </source>
</evidence>
<geneLocation type="plasmid" evidence="3">
    <name>prgalie4872d</name>
</geneLocation>
<proteinExistence type="predicted"/>
<evidence type="ECO:0000313" key="3">
    <source>
        <dbReference type="Proteomes" id="UP000184749"/>
    </source>
</evidence>
<protein>
    <submittedName>
        <fullName evidence="2">Uncharacterized protein</fullName>
    </submittedName>
</protein>
<organism evidence="2 3">
    <name type="scientific">Rhizobium gallicum</name>
    <dbReference type="NCBI Taxonomy" id="56730"/>
    <lineage>
        <taxon>Bacteria</taxon>
        <taxon>Pseudomonadati</taxon>
        <taxon>Pseudomonadota</taxon>
        <taxon>Alphaproteobacteria</taxon>
        <taxon>Hyphomicrobiales</taxon>
        <taxon>Rhizobiaceae</taxon>
        <taxon>Rhizobium/Agrobacterium group</taxon>
        <taxon>Rhizobium</taxon>
    </lineage>
</organism>
<feature type="compositionally biased region" description="Basic and acidic residues" evidence="1">
    <location>
        <begin position="9"/>
        <end position="35"/>
    </location>
</feature>
<dbReference type="AlphaFoldDB" id="A0A1L5NVS4"/>
<gene>
    <name evidence="2" type="ORF">IE4872_PD01459</name>
</gene>
<name>A0A1L5NVS4_9HYPH</name>
<dbReference type="EMBL" id="CP017105">
    <property type="protein sequence ID" value="APO71981.1"/>
    <property type="molecule type" value="Genomic_DNA"/>
</dbReference>
<dbReference type="Proteomes" id="UP000184749">
    <property type="component" value="Plasmid pRgalIE4872d"/>
</dbReference>
<sequence>MAVRISTEGYRDLRGKSDDRPRCGHPLERRNKRRAEEGSFQAWIMHRNLQLREEKGCASVVFRLFLEDG</sequence>
<feature type="region of interest" description="Disordered" evidence="1">
    <location>
        <begin position="1"/>
        <end position="35"/>
    </location>
</feature>
<keyword evidence="2" id="KW-0614">Plasmid</keyword>
<evidence type="ECO:0000256" key="1">
    <source>
        <dbReference type="SAM" id="MobiDB-lite"/>
    </source>
</evidence>
<reference evidence="2 3" key="1">
    <citation type="submission" date="2016-09" db="EMBL/GenBank/DDBJ databases">
        <title>The complete genome sequences of Rhizobium gallicum, symbiovars gallicum and phaseoli, symbionts associated to common bean (Phaseolus vulgaris).</title>
        <authorList>
            <person name="Bustos P."/>
            <person name="Santamaria R.I."/>
            <person name="Perez-Carrascal O.M."/>
            <person name="Juarez S."/>
            <person name="Lozano L."/>
            <person name="Martinez-Flores I."/>
            <person name="Martinez-Romero E."/>
            <person name="Cevallos M."/>
            <person name="Romero D."/>
            <person name="Davila G."/>
            <person name="Gonzalez V."/>
        </authorList>
    </citation>
    <scope>NUCLEOTIDE SEQUENCE [LARGE SCALE GENOMIC DNA]</scope>
    <source>
        <strain evidence="2 3">IE4872</strain>
        <plasmid evidence="3">prgalie4872d</plasmid>
    </source>
</reference>